<dbReference type="PANTHER" id="PTHR42964">
    <property type="entry name" value="ENOYL-COA HYDRATASE"/>
    <property type="match status" value="1"/>
</dbReference>
<dbReference type="SUPFAM" id="SSF52096">
    <property type="entry name" value="ClpP/crotonase"/>
    <property type="match status" value="1"/>
</dbReference>
<dbReference type="InterPro" id="IPR051683">
    <property type="entry name" value="Enoyl-CoA_Hydratase/Isomerase"/>
</dbReference>
<dbReference type="Gene3D" id="1.10.12.10">
    <property type="entry name" value="Lyase 2-enoyl-coa Hydratase, Chain A, domain 2"/>
    <property type="match status" value="1"/>
</dbReference>
<comment type="similarity">
    <text evidence="1">Belongs to the enoyl-CoA hydratase/isomerase family.</text>
</comment>
<dbReference type="CDD" id="cd06558">
    <property type="entry name" value="crotonase-like"/>
    <property type="match status" value="1"/>
</dbReference>
<reference evidence="2" key="1">
    <citation type="submission" date="2018-05" db="EMBL/GenBank/DDBJ databases">
        <authorList>
            <person name="Lanie J.A."/>
            <person name="Ng W.-L."/>
            <person name="Kazmierczak K.M."/>
            <person name="Andrzejewski T.M."/>
            <person name="Davidsen T.M."/>
            <person name="Wayne K.J."/>
            <person name="Tettelin H."/>
            <person name="Glass J.I."/>
            <person name="Rusch D."/>
            <person name="Podicherti R."/>
            <person name="Tsui H.-C.T."/>
            <person name="Winkler M.E."/>
        </authorList>
    </citation>
    <scope>NUCLEOTIDE SEQUENCE</scope>
</reference>
<accession>A0A381Y6K4</accession>
<dbReference type="EMBL" id="UINC01017515">
    <property type="protein sequence ID" value="SVA72688.1"/>
    <property type="molecule type" value="Genomic_DNA"/>
</dbReference>
<sequence length="266" mass="29358">MSKIPSTENIISELANGWLTIWFNRVEKRNALSKELIMDLFQILDEVHDDRSVRGIIFRGKGGTFCAGADLKVFQEIINAGDNARELATDASHLVGKLFQTISTCPQITVSAVEGAAMAGGFGIACTTDLLVTMANARYALTETRIGLTPAQIAPYVINRLGFAQARKLMLLGTSFNGQKAFEIGMADYVSQTEEEFSEFLADIKEQVRKCAPNAVALTKDILSENHDIDTIRAAKYFSDCIVHSEGKEGFTSFFEKREPDWISEN</sequence>
<dbReference type="InterPro" id="IPR001753">
    <property type="entry name" value="Enoyl-CoA_hydra/iso"/>
</dbReference>
<dbReference type="PANTHER" id="PTHR42964:SF1">
    <property type="entry name" value="POLYKETIDE BIOSYNTHESIS ENOYL-COA HYDRATASE PKSH-RELATED"/>
    <property type="match status" value="1"/>
</dbReference>
<dbReference type="GO" id="GO:0008300">
    <property type="term" value="P:isoprenoid catabolic process"/>
    <property type="evidence" value="ECO:0007669"/>
    <property type="project" value="TreeGrafter"/>
</dbReference>
<evidence type="ECO:0000256" key="1">
    <source>
        <dbReference type="ARBA" id="ARBA00005254"/>
    </source>
</evidence>
<dbReference type="Pfam" id="PF00378">
    <property type="entry name" value="ECH_1"/>
    <property type="match status" value="1"/>
</dbReference>
<evidence type="ECO:0000313" key="2">
    <source>
        <dbReference type="EMBL" id="SVA72688.1"/>
    </source>
</evidence>
<dbReference type="AlphaFoldDB" id="A0A381Y6K4"/>
<proteinExistence type="inferred from homology"/>
<name>A0A381Y6K4_9ZZZZ</name>
<dbReference type="InterPro" id="IPR014748">
    <property type="entry name" value="Enoyl-CoA_hydra_C"/>
</dbReference>
<organism evidence="2">
    <name type="scientific">marine metagenome</name>
    <dbReference type="NCBI Taxonomy" id="408172"/>
    <lineage>
        <taxon>unclassified sequences</taxon>
        <taxon>metagenomes</taxon>
        <taxon>ecological metagenomes</taxon>
    </lineage>
</organism>
<dbReference type="Gene3D" id="3.90.226.10">
    <property type="entry name" value="2-enoyl-CoA Hydratase, Chain A, domain 1"/>
    <property type="match status" value="1"/>
</dbReference>
<protein>
    <recommendedName>
        <fullName evidence="3">Enoyl-CoA hydratase</fullName>
    </recommendedName>
</protein>
<dbReference type="InterPro" id="IPR029045">
    <property type="entry name" value="ClpP/crotonase-like_dom_sf"/>
</dbReference>
<gene>
    <name evidence="2" type="ORF">METZ01_LOCUS125542</name>
</gene>
<evidence type="ECO:0008006" key="3">
    <source>
        <dbReference type="Google" id="ProtNLM"/>
    </source>
</evidence>